<keyword evidence="3" id="KW-1185">Reference proteome</keyword>
<feature type="transmembrane region" description="Helical" evidence="1">
    <location>
        <begin position="128"/>
        <end position="146"/>
    </location>
</feature>
<dbReference type="Proteomes" id="UP000291259">
    <property type="component" value="Chromosome"/>
</dbReference>
<dbReference type="AlphaFoldDB" id="A0A4P6F9K7"/>
<dbReference type="Pfam" id="PF10990">
    <property type="entry name" value="DUF2809"/>
    <property type="match status" value="1"/>
</dbReference>
<feature type="transmembrane region" description="Helical" evidence="1">
    <location>
        <begin position="32"/>
        <end position="51"/>
    </location>
</feature>
<dbReference type="OrthoDB" id="5008128at2"/>
<keyword evidence="1" id="KW-0472">Membrane</keyword>
<feature type="transmembrane region" description="Helical" evidence="1">
    <location>
        <begin position="57"/>
        <end position="76"/>
    </location>
</feature>
<accession>A0A4P6F9K7</accession>
<keyword evidence="1" id="KW-1133">Transmembrane helix</keyword>
<evidence type="ECO:0000313" key="2">
    <source>
        <dbReference type="EMBL" id="QAY72850.1"/>
    </source>
</evidence>
<feature type="transmembrane region" description="Helical" evidence="1">
    <location>
        <begin position="83"/>
        <end position="108"/>
    </location>
</feature>
<reference evidence="2 3" key="1">
    <citation type="submission" date="2019-01" db="EMBL/GenBank/DDBJ databases">
        <title>Genome sequencing of strain FW100M-8.</title>
        <authorList>
            <person name="Heo J."/>
            <person name="Kim S.-J."/>
            <person name="Kim J.-S."/>
            <person name="Hong S.-B."/>
            <person name="Kwon S.-W."/>
        </authorList>
    </citation>
    <scope>NUCLEOTIDE SEQUENCE [LARGE SCALE GENOMIC DNA]</scope>
    <source>
        <strain evidence="2 3">FW100M-8</strain>
    </source>
</reference>
<protein>
    <submittedName>
        <fullName evidence="2">DUF2809 domain-containing protein</fullName>
    </submittedName>
</protein>
<dbReference type="EMBL" id="CP035491">
    <property type="protein sequence ID" value="QAY72850.1"/>
    <property type="molecule type" value="Genomic_DNA"/>
</dbReference>
<name>A0A4P6F9K7_9MICO</name>
<dbReference type="InterPro" id="IPR021257">
    <property type="entry name" value="DUF2809"/>
</dbReference>
<sequence length="165" mass="16477">MDVARVRAAGGVAPLGAPAVTGRPARTAAVRLRAAACAVGCLVLGLALQVLDRSVAVDVAGSVLYVLLVGFIVVVAAPRPPPLAVAAIGFAVAALVELAQLTSIPAAIVDAVPVARLVFGSSFDPLDLVAYAAGALLLWPLARAIGSGGERTRGTTPQKISTPAR</sequence>
<dbReference type="KEGG" id="agf:ET445_05310"/>
<organism evidence="2 3">
    <name type="scientific">Agromyces protaetiae</name>
    <dbReference type="NCBI Taxonomy" id="2509455"/>
    <lineage>
        <taxon>Bacteria</taxon>
        <taxon>Bacillati</taxon>
        <taxon>Actinomycetota</taxon>
        <taxon>Actinomycetes</taxon>
        <taxon>Micrococcales</taxon>
        <taxon>Microbacteriaceae</taxon>
        <taxon>Agromyces</taxon>
    </lineage>
</organism>
<evidence type="ECO:0000256" key="1">
    <source>
        <dbReference type="SAM" id="Phobius"/>
    </source>
</evidence>
<gene>
    <name evidence="2" type="ORF">ET445_05310</name>
</gene>
<proteinExistence type="predicted"/>
<keyword evidence="1" id="KW-0812">Transmembrane</keyword>
<evidence type="ECO:0000313" key="3">
    <source>
        <dbReference type="Proteomes" id="UP000291259"/>
    </source>
</evidence>